<organism evidence="1">
    <name type="scientific">hydrothermal vent metagenome</name>
    <dbReference type="NCBI Taxonomy" id="652676"/>
    <lineage>
        <taxon>unclassified sequences</taxon>
        <taxon>metagenomes</taxon>
        <taxon>ecological metagenomes</taxon>
    </lineage>
</organism>
<gene>
    <name evidence="1" type="ORF">MNBD_GAMMA20-192</name>
</gene>
<dbReference type="AlphaFoldDB" id="A0A3B1A9B6"/>
<dbReference type="EMBL" id="UOFU01000102">
    <property type="protein sequence ID" value="VAW96613.1"/>
    <property type="molecule type" value="Genomic_DNA"/>
</dbReference>
<protein>
    <submittedName>
        <fullName evidence="1">Uncharacterized protein</fullName>
    </submittedName>
</protein>
<evidence type="ECO:0000313" key="1">
    <source>
        <dbReference type="EMBL" id="VAW96613.1"/>
    </source>
</evidence>
<dbReference type="InterPro" id="IPR013320">
    <property type="entry name" value="ConA-like_dom_sf"/>
</dbReference>
<dbReference type="Gene3D" id="2.60.120.200">
    <property type="match status" value="1"/>
</dbReference>
<reference evidence="1" key="1">
    <citation type="submission" date="2018-06" db="EMBL/GenBank/DDBJ databases">
        <authorList>
            <person name="Zhirakovskaya E."/>
        </authorList>
    </citation>
    <scope>NUCLEOTIDE SEQUENCE</scope>
</reference>
<accession>A0A3B1A9B6</accession>
<name>A0A3B1A9B6_9ZZZZ</name>
<dbReference type="Pfam" id="PF13385">
    <property type="entry name" value="Laminin_G_3"/>
    <property type="match status" value="1"/>
</dbReference>
<feature type="non-terminal residue" evidence="1">
    <location>
        <position position="482"/>
    </location>
</feature>
<dbReference type="SUPFAM" id="SSF49899">
    <property type="entry name" value="Concanavalin A-like lectins/glucanases"/>
    <property type="match status" value="1"/>
</dbReference>
<sequence length="482" mass="50968">MNRLLILFVLLLGSSSLSAAVVKDVQSGTAMSSGNGVVTVGITAVDPAKSFLVFQTRSSSNRPPGSMIIGRLNVDGTAVEFVRTTTETSIIDIQWSVVEFLSGVSVQRGEVNQSSSAVNVPIVPVASTSQAFVLWSKVPAASHAIWSLDDPILGELTSTSNLQFRINSGSSGHRIAWQVVEFINAADINVQKGSTSLLGSNASVDIALPTPVDVAKTFVLVGFSSASDGPDVGERMIRAQIIDSNTLRIDRSRTGDNLTEIVWQVVELKDGSSVQRGSEPFPLGAIQRSVAITSVDTNRAVAFASVQAAAGQSLGRTTYNLDDIIGVASVTLGLSSVSIDMRRNSANGQADIGWFVVEFNGTPAVTLPNPVAEWRLDEASWNGMSGEVVDSSGNGLDGIRVGGATPQPAKVCNGASLNGSSDYLQVADNNLLDITSTLTVMAWVRPDVIPASGLKSILSKDENFEFHINTSGNIYWWWHDSG</sequence>
<proteinExistence type="predicted"/>